<comment type="subcellular location">
    <subcellularLocation>
        <location evidence="1">Membrane</location>
        <topology evidence="1">Multi-pass membrane protein</topology>
    </subcellularLocation>
</comment>
<dbReference type="AlphaFoldDB" id="A0A8I2B5J7"/>
<name>A0A8I2B5J7_PLESH</name>
<keyword evidence="4 5" id="KW-0472">Membrane</keyword>
<keyword evidence="2 5" id="KW-0812">Transmembrane</keyword>
<sequence length="362" mass="38126">MKLKLKHSSPLLSLGALGIVYATGSDSALMIAFTAIALMYAVFSAVYYAERIAHKVGEPLGTLVLALAVTVIEVALIISIMLSGSGDGNAGDLTLARDTVFSAVMIILNGIIGFCLFIGGVRHNEQGFQERGASTAIGVLTALCVLTLVLPNFTSSADGPVFSSSQLAFAGIVSLVLYLSFIFIQTVKHKEYFMFSSVEDEVSIEEESHSPGGWLVLDIFALLVCLVSVVGLAKLLSPTLEAFVSIIGAPQAVVGIIIAALVLMPESISAFRAARANQLQTSMNLALGSALASIGLTIPTVAAIFIYLDQPLTLGLNTKETIMLALTLLVSTQTISTGKTTLMQGITHIVLFATFLFMSVFP</sequence>
<evidence type="ECO:0000256" key="4">
    <source>
        <dbReference type="ARBA" id="ARBA00023136"/>
    </source>
</evidence>
<accession>A0A8I2B5J7</accession>
<dbReference type="GO" id="GO:0005886">
    <property type="term" value="C:plasma membrane"/>
    <property type="evidence" value="ECO:0007669"/>
    <property type="project" value="TreeGrafter"/>
</dbReference>
<feature type="domain" description="Sodium/calcium exchanger membrane region" evidence="6">
    <location>
        <begin position="219"/>
        <end position="360"/>
    </location>
</feature>
<dbReference type="Pfam" id="PF01699">
    <property type="entry name" value="Na_Ca_ex"/>
    <property type="match status" value="2"/>
</dbReference>
<feature type="transmembrane region" description="Helical" evidence="5">
    <location>
        <begin position="242"/>
        <end position="264"/>
    </location>
</feature>
<evidence type="ECO:0000259" key="6">
    <source>
        <dbReference type="Pfam" id="PF01699"/>
    </source>
</evidence>
<dbReference type="PANTHER" id="PTHR37958:SF1">
    <property type="entry name" value="SODIUM-POTASSIUM_PROTON ANTIPORTER CHAA"/>
    <property type="match status" value="1"/>
</dbReference>
<dbReference type="InterPro" id="IPR004837">
    <property type="entry name" value="NaCa_Exmemb"/>
</dbReference>
<dbReference type="GO" id="GO:0015386">
    <property type="term" value="F:potassium:proton antiporter activity"/>
    <property type="evidence" value="ECO:0007669"/>
    <property type="project" value="TreeGrafter"/>
</dbReference>
<evidence type="ECO:0000313" key="8">
    <source>
        <dbReference type="Proteomes" id="UP000664658"/>
    </source>
</evidence>
<comment type="caution">
    <text evidence="7">The sequence shown here is derived from an EMBL/GenBank/DDBJ whole genome shotgun (WGS) entry which is preliminary data.</text>
</comment>
<keyword evidence="3 5" id="KW-1133">Transmembrane helix</keyword>
<evidence type="ECO:0000256" key="2">
    <source>
        <dbReference type="ARBA" id="ARBA00022692"/>
    </source>
</evidence>
<feature type="transmembrane region" description="Helical" evidence="5">
    <location>
        <begin position="285"/>
        <end position="308"/>
    </location>
</feature>
<feature type="domain" description="Sodium/calcium exchanger membrane region" evidence="6">
    <location>
        <begin position="28"/>
        <end position="186"/>
    </location>
</feature>
<proteinExistence type="predicted"/>
<protein>
    <recommendedName>
        <fullName evidence="6">Sodium/calcium exchanger membrane region domain-containing protein</fullName>
    </recommendedName>
</protein>
<feature type="transmembrane region" description="Helical" evidence="5">
    <location>
        <begin position="165"/>
        <end position="184"/>
    </location>
</feature>
<feature type="transmembrane region" description="Helical" evidence="5">
    <location>
        <begin position="28"/>
        <end position="48"/>
    </location>
</feature>
<evidence type="ECO:0000313" key="7">
    <source>
        <dbReference type="EMBL" id="MBO1109030.1"/>
    </source>
</evidence>
<gene>
    <name evidence="7" type="ORF">J2R62_12575</name>
</gene>
<feature type="transmembrane region" description="Helical" evidence="5">
    <location>
        <begin position="133"/>
        <end position="153"/>
    </location>
</feature>
<dbReference type="EMBL" id="JAFNAA010000014">
    <property type="protein sequence ID" value="MBO1109030.1"/>
    <property type="molecule type" value="Genomic_DNA"/>
</dbReference>
<evidence type="ECO:0000256" key="3">
    <source>
        <dbReference type="ARBA" id="ARBA00022989"/>
    </source>
</evidence>
<dbReference type="GO" id="GO:0015385">
    <property type="term" value="F:sodium:proton antiporter activity"/>
    <property type="evidence" value="ECO:0007669"/>
    <property type="project" value="TreeGrafter"/>
</dbReference>
<evidence type="ECO:0000256" key="1">
    <source>
        <dbReference type="ARBA" id="ARBA00004141"/>
    </source>
</evidence>
<organism evidence="7 8">
    <name type="scientific">Plesiomonas shigelloides</name>
    <name type="common">Aeromonas shigelloides</name>
    <dbReference type="NCBI Taxonomy" id="703"/>
    <lineage>
        <taxon>Bacteria</taxon>
        <taxon>Pseudomonadati</taxon>
        <taxon>Pseudomonadota</taxon>
        <taxon>Gammaproteobacteria</taxon>
        <taxon>Enterobacterales</taxon>
        <taxon>Enterobacteriaceae</taxon>
        <taxon>Plesiomonas</taxon>
    </lineage>
</organism>
<feature type="transmembrane region" description="Helical" evidence="5">
    <location>
        <begin position="60"/>
        <end position="80"/>
    </location>
</feature>
<feature type="transmembrane region" description="Helical" evidence="5">
    <location>
        <begin position="100"/>
        <end position="121"/>
    </location>
</feature>
<feature type="transmembrane region" description="Helical" evidence="5">
    <location>
        <begin position="214"/>
        <end position="236"/>
    </location>
</feature>
<evidence type="ECO:0000256" key="5">
    <source>
        <dbReference type="SAM" id="Phobius"/>
    </source>
</evidence>
<dbReference type="PANTHER" id="PTHR37958">
    <property type="entry name" value="SODIUM-POTASSIUM/PROTON ANTIPORTER CHAA"/>
    <property type="match status" value="1"/>
</dbReference>
<dbReference type="RefSeq" id="WP_207542328.1">
    <property type="nucleotide sequence ID" value="NZ_JAFNAA010000014.1"/>
</dbReference>
<feature type="transmembrane region" description="Helical" evidence="5">
    <location>
        <begin position="342"/>
        <end position="361"/>
    </location>
</feature>
<reference evidence="7" key="1">
    <citation type="submission" date="2021-03" db="EMBL/GenBank/DDBJ databases">
        <title>Plesiomonas shigelloides zfcc0051, isolated from zebrafish feces.</title>
        <authorList>
            <person name="Vanderhoek Z."/>
            <person name="Gaulke C."/>
        </authorList>
    </citation>
    <scope>NUCLEOTIDE SEQUENCE</scope>
    <source>
        <strain evidence="7">Zfcc0051</strain>
    </source>
</reference>
<dbReference type="InterPro" id="IPR052946">
    <property type="entry name" value="Alkaline_pH_Ca-Antiporter"/>
</dbReference>
<dbReference type="Proteomes" id="UP000664658">
    <property type="component" value="Unassembled WGS sequence"/>
</dbReference>